<protein>
    <submittedName>
        <fullName evidence="2">Uncharacterized protein</fullName>
    </submittedName>
</protein>
<name>A0A916PIL2_KRYT1</name>
<evidence type="ECO:0000313" key="3">
    <source>
        <dbReference type="Proteomes" id="UP000243105"/>
    </source>
</evidence>
<sequence length="107" mass="11529">MWQFWVTLMMGLWFFLGSGLMNVSVLKGDFEVIYLIVGIISFVLGLWVFTGAVKGLLKVFSAIIGIAGIWLGISSFVSGLQGIVNEIIVGIVLIVLGFWGALAKSSS</sequence>
<dbReference type="RefSeq" id="WP_072264259.1">
    <property type="nucleotide sequence ID" value="NZ_CZVV01000180.1"/>
</dbReference>
<comment type="caution">
    <text evidence="2">The sequence shown here is derived from an EMBL/GenBank/DDBJ whole genome shotgun (WGS) entry which is preliminary data.</text>
</comment>
<dbReference type="AlphaFoldDB" id="A0A916PIL2"/>
<feature type="transmembrane region" description="Helical" evidence="1">
    <location>
        <begin position="56"/>
        <end position="77"/>
    </location>
</feature>
<feature type="transmembrane region" description="Helical" evidence="1">
    <location>
        <begin position="7"/>
        <end position="26"/>
    </location>
</feature>
<dbReference type="Proteomes" id="UP000243105">
    <property type="component" value="Unassembled WGS sequence"/>
</dbReference>
<gene>
    <name evidence="2" type="ORF">JGI25_01632</name>
</gene>
<dbReference type="EMBL" id="CZVV01000180">
    <property type="protein sequence ID" value="CUT05678.1"/>
    <property type="molecule type" value="Genomic_DNA"/>
</dbReference>
<feature type="transmembrane region" description="Helical" evidence="1">
    <location>
        <begin position="83"/>
        <end position="102"/>
    </location>
</feature>
<keyword evidence="1" id="KW-1133">Transmembrane helix</keyword>
<feature type="transmembrane region" description="Helical" evidence="1">
    <location>
        <begin position="32"/>
        <end position="49"/>
    </location>
</feature>
<organism evidence="2 3">
    <name type="scientific">Kryptobacter tengchongensis</name>
    <dbReference type="NCBI Taxonomy" id="1643429"/>
    <lineage>
        <taxon>Bacteria</taxon>
        <taxon>Pseudomonadati</taxon>
        <taxon>Candidatus Kryptoniota</taxon>
        <taxon>Candidatus Kryptobacter</taxon>
    </lineage>
</organism>
<proteinExistence type="predicted"/>
<evidence type="ECO:0000313" key="2">
    <source>
        <dbReference type="EMBL" id="CUT05678.1"/>
    </source>
</evidence>
<keyword evidence="1" id="KW-0812">Transmembrane</keyword>
<evidence type="ECO:0000256" key="1">
    <source>
        <dbReference type="SAM" id="Phobius"/>
    </source>
</evidence>
<keyword evidence="1" id="KW-0472">Membrane</keyword>
<accession>A0A916PIL2</accession>
<reference evidence="2 3" key="1">
    <citation type="submission" date="2015-11" db="EMBL/GenBank/DDBJ databases">
        <authorList>
            <person name="Varghese N."/>
        </authorList>
    </citation>
    <scope>NUCLEOTIDE SEQUENCE [LARGE SCALE GENOMIC DNA]</scope>
    <source>
        <strain evidence="2 3">JGI-25</strain>
    </source>
</reference>